<feature type="compositionally biased region" description="Polar residues" evidence="6">
    <location>
        <begin position="554"/>
        <end position="565"/>
    </location>
</feature>
<proteinExistence type="inferred from homology"/>
<dbReference type="SUPFAM" id="SSF52540">
    <property type="entry name" value="P-loop containing nucleoside triphosphate hydrolases"/>
    <property type="match status" value="1"/>
</dbReference>
<dbReference type="PIR" id="T09082">
    <property type="entry name" value="T09082"/>
</dbReference>
<feature type="domain" description="Helicase ATP-binding" evidence="7">
    <location>
        <begin position="155"/>
        <end position="313"/>
    </location>
</feature>
<dbReference type="PROSITE" id="PS51194">
    <property type="entry name" value="HELICASE_CTER"/>
    <property type="match status" value="1"/>
</dbReference>
<dbReference type="GO" id="GO:0005524">
    <property type="term" value="F:ATP binding"/>
    <property type="evidence" value="ECO:0007669"/>
    <property type="project" value="UniProtKB-KW"/>
</dbReference>
<keyword evidence="3" id="KW-0067">ATP-binding</keyword>
<dbReference type="GO" id="GO:0043138">
    <property type="term" value="F:3'-5' DNA helicase activity"/>
    <property type="evidence" value="ECO:0007669"/>
    <property type="project" value="UniProtKB-EC"/>
</dbReference>
<dbReference type="Pfam" id="PF00271">
    <property type="entry name" value="Helicase_C"/>
    <property type="match status" value="1"/>
</dbReference>
<evidence type="ECO:0000256" key="4">
    <source>
        <dbReference type="ARBA" id="ARBA00034617"/>
    </source>
</evidence>
<name>O13400_MYCMD</name>
<keyword evidence="9" id="KW-0378">Hydrolase</keyword>
<comment type="similarity">
    <text evidence="1">Belongs to the helicase family. RecQ subfamily.</text>
</comment>
<dbReference type="PANTHER" id="PTHR13710">
    <property type="entry name" value="DNA HELICASE RECQ FAMILY MEMBER"/>
    <property type="match status" value="1"/>
</dbReference>
<evidence type="ECO:0000256" key="3">
    <source>
        <dbReference type="ARBA" id="ARBA00022840"/>
    </source>
</evidence>
<dbReference type="SMART" id="SM00490">
    <property type="entry name" value="HELICc"/>
    <property type="match status" value="1"/>
</dbReference>
<comment type="catalytic activity">
    <reaction evidence="4">
        <text>Couples ATP hydrolysis with the unwinding of duplex DNA by translocating in the 3'-5' direction.</text>
        <dbReference type="EC" id="5.6.2.4"/>
    </reaction>
</comment>
<dbReference type="EC" id="5.6.2.4" evidence="5"/>
<dbReference type="Pfam" id="PF00270">
    <property type="entry name" value="DEAD"/>
    <property type="match status" value="1"/>
</dbReference>
<reference evidence="9" key="1">
    <citation type="journal article" date="1998" name="Genetics">
        <title>Organization of chromosome ends in Ustilago maydis. RecQ-like helicase motifs at telomeric regions.</title>
        <authorList>
            <person name="Sanchez-Alonso P."/>
            <person name="Guzman P."/>
        </authorList>
    </citation>
    <scope>NUCLEOTIDE SEQUENCE</scope>
    <source>
        <strain evidence="9">FB2</strain>
    </source>
</reference>
<dbReference type="PANTHER" id="PTHR13710:SF154">
    <property type="entry name" value="RECQ HELICASE, PUTATIVE (AFU_ORTHOLOGUE AFUA_6G14720)-RELATED"/>
    <property type="match status" value="1"/>
</dbReference>
<keyword evidence="9" id="KW-0347">Helicase</keyword>
<dbReference type="InterPro" id="IPR014001">
    <property type="entry name" value="Helicase_ATP-bd"/>
</dbReference>
<dbReference type="PROSITE" id="PS51192">
    <property type="entry name" value="HELICASE_ATP_BIND_1"/>
    <property type="match status" value="1"/>
</dbReference>
<dbReference type="VEuPathDB" id="FungiDB:UMAG_12076"/>
<dbReference type="InterPro" id="IPR001650">
    <property type="entry name" value="Helicase_C-like"/>
</dbReference>
<evidence type="ECO:0000313" key="9">
    <source>
        <dbReference type="EMBL" id="AAB95265.2"/>
    </source>
</evidence>
<protein>
    <recommendedName>
        <fullName evidence="5">DNA 3'-5' helicase</fullName>
        <ecNumber evidence="5">5.6.2.4</ecNumber>
    </recommendedName>
</protein>
<reference evidence="9" key="2">
    <citation type="submission" date="2003-11" db="EMBL/GenBank/DDBJ databases">
        <authorList>
            <person name="Sanchez-Alonso P."/>
        </authorList>
    </citation>
    <scope>NUCLEOTIDE SEQUENCE</scope>
    <source>
        <strain evidence="9">FB2</strain>
    </source>
</reference>
<keyword evidence="2" id="KW-0547">Nucleotide-binding</keyword>
<dbReference type="SMART" id="SM00487">
    <property type="entry name" value="DEXDc"/>
    <property type="match status" value="1"/>
</dbReference>
<evidence type="ECO:0000256" key="5">
    <source>
        <dbReference type="ARBA" id="ARBA00034808"/>
    </source>
</evidence>
<sequence>MFKVAWWRQVAASITKEKFSQQERAHFDLDDIESAEEIEDEAELAYLAGMSNHSFHTFNYAYAGSTNLAPTSLLHRAFIASHSWRSLLDIDAKLLAERPDPGSGVATQRLLNSIKSVQHRERPKVTAEDLGAVARKLYCGDLQFRPGQRRAMLAIMGRRQAEQVVVVMPTGAGKSLLFMVGACLEGAETTILILPTVALRANMLAKLDVMNIRYHVWQPGSKKAAPIVLVSTEAAITLAFKEYANRLLQQQRLDRIVIDECHLTLTARSYRRSMMQLAWHVRDVETQTVWLTATLPPIFEDAFISHNKLTKPLIVRESTNRSNLRYSVRTAEHRMSGMTCYDAVRVVDESRARTDIWNGQRDRIIVYCTSKELVARLAEMLGCAAYSSESGSEADKAAIIQDWICGKGSPVIVATSALGVGFDYPHVRFVIHLLGPDLLTDFSQESGRAGRDGMPAESILLAGPQLDDRAPASGKASSAEKGKVAPGADKEAMQLYRSRKYCLRGVLSQLLDQRSDWRWCMEGDQLCSVCPGHHFQARGPGDEFHFTAPAQAGDPSTQGSSQRSIQGRGHPSIHGSGFPSIHGSSHPSIHGSSHPSIHGSSHPFIHGSGQHGGQRRKQQPDPPSEQRGDDWDQGETDIVGVDAIDVDANDELDALQGPETRMTYTGPSEIRSQRWQHTNEESEYRQNMEAIKGMCMVCRVSGVNWHHAAGTCSDRFGWIRAKTEVMERCRSKKKRWMPWLKVCWRCFQPQWLCRAADPAMSEGAGPSKVARRGRGTAAEESRVNRTECEYRDLVIPLCHAVFKKEARTDWLRATFHVEFSDVNEYMLWVGTPAMLAGKECVMANCVAAAQLQVWDRRDDDEER</sequence>
<evidence type="ECO:0000256" key="1">
    <source>
        <dbReference type="ARBA" id="ARBA00005446"/>
    </source>
</evidence>
<evidence type="ECO:0000259" key="8">
    <source>
        <dbReference type="PROSITE" id="PS51194"/>
    </source>
</evidence>
<gene>
    <name evidence="9" type="primary">UTASrecQ</name>
</gene>
<feature type="compositionally biased region" description="Low complexity" evidence="6">
    <location>
        <begin position="572"/>
        <end position="608"/>
    </location>
</feature>
<dbReference type="Gene3D" id="3.40.50.300">
    <property type="entry name" value="P-loop containing nucleotide triphosphate hydrolases"/>
    <property type="match status" value="2"/>
</dbReference>
<accession>O13400</accession>
<organism evidence="9">
    <name type="scientific">Mycosarcoma maydis</name>
    <name type="common">Corn smut fungus</name>
    <name type="synonym">Ustilago maydis</name>
    <dbReference type="NCBI Taxonomy" id="5270"/>
    <lineage>
        <taxon>Eukaryota</taxon>
        <taxon>Fungi</taxon>
        <taxon>Dikarya</taxon>
        <taxon>Basidiomycota</taxon>
        <taxon>Ustilaginomycotina</taxon>
        <taxon>Ustilaginomycetes</taxon>
        <taxon>Ustilaginales</taxon>
        <taxon>Ustilaginaceae</taxon>
        <taxon>Mycosarcoma</taxon>
    </lineage>
</organism>
<evidence type="ECO:0000259" key="7">
    <source>
        <dbReference type="PROSITE" id="PS51192"/>
    </source>
</evidence>
<dbReference type="InterPro" id="IPR011545">
    <property type="entry name" value="DEAD/DEAH_box_helicase_dom"/>
</dbReference>
<feature type="domain" description="Helicase C-terminal" evidence="8">
    <location>
        <begin position="351"/>
        <end position="496"/>
    </location>
</feature>
<dbReference type="GO" id="GO:0003676">
    <property type="term" value="F:nucleic acid binding"/>
    <property type="evidence" value="ECO:0007669"/>
    <property type="project" value="InterPro"/>
</dbReference>
<evidence type="ECO:0000256" key="2">
    <source>
        <dbReference type="ARBA" id="ARBA00022741"/>
    </source>
</evidence>
<dbReference type="AlphaFoldDB" id="O13400"/>
<evidence type="ECO:0000256" key="6">
    <source>
        <dbReference type="SAM" id="MobiDB-lite"/>
    </source>
</evidence>
<feature type="region of interest" description="Disordered" evidence="6">
    <location>
        <begin position="541"/>
        <end position="634"/>
    </location>
</feature>
<dbReference type="EMBL" id="AF030886">
    <property type="protein sequence ID" value="AAB95265.2"/>
    <property type="molecule type" value="Genomic_DNA"/>
</dbReference>
<dbReference type="InterPro" id="IPR027417">
    <property type="entry name" value="P-loop_NTPase"/>
</dbReference>